<evidence type="ECO:0000256" key="1">
    <source>
        <dbReference type="SAM" id="MobiDB-lite"/>
    </source>
</evidence>
<dbReference type="SUPFAM" id="SSF101908">
    <property type="entry name" value="Putative isomerase YbhE"/>
    <property type="match status" value="1"/>
</dbReference>
<name>A0AAJ7SFW8_9ACAR</name>
<dbReference type="AlphaFoldDB" id="A0AAJ7SFW8"/>
<accession>A0AAJ7SFW8</accession>
<reference evidence="3" key="1">
    <citation type="submission" date="2025-08" db="UniProtKB">
        <authorList>
            <consortium name="RefSeq"/>
        </authorList>
    </citation>
    <scope>IDENTIFICATION</scope>
</reference>
<protein>
    <submittedName>
        <fullName evidence="3">Uncharacterized protein LOC114828232</fullName>
    </submittedName>
</protein>
<gene>
    <name evidence="3" type="primary">LOC114828232</name>
</gene>
<dbReference type="RefSeq" id="XP_028967331.1">
    <property type="nucleotide sequence ID" value="XM_029111498.1"/>
</dbReference>
<evidence type="ECO:0000313" key="2">
    <source>
        <dbReference type="Proteomes" id="UP000694867"/>
    </source>
</evidence>
<proteinExistence type="predicted"/>
<dbReference type="GeneID" id="114828232"/>
<dbReference type="KEGG" id="goe:114828232"/>
<feature type="region of interest" description="Disordered" evidence="1">
    <location>
        <begin position="530"/>
        <end position="549"/>
    </location>
</feature>
<sequence>MIPDVGGHGALIELGQFKLQPTRKYHYRFAATGCPSYEIREQPMGDIAAVGFDPQQRSIIVGKSEGGIIHQDPDSSESRILDFPRPTGIKVQDFRTDCVTVGVASRNSVAAFRGAEIVAKVETPNDITSFDLSPYIQSELLTCSRRSVILGDETFELKLRSIPEDVVFFTHPRHLAVVYANSVIHCDARTPKTTSKIADTDCMNLLPMNCFSFAKLNCKNVNQLLVLSIDSLSVWDVRYSIQPMGVYNHYVPRAGRAFGMQTLQTEDSLLVLVQSNSKSTLFEFDPSFPSPSAMLLGPQMQFGSPPDIGLHYWDQTGKKLPDDIWKRLTQPIAGSCIVPSRDNPDEFSLHSFTETGDWFKQRILRRPEDDDSVAIERTFAYGLDEIPMNADQRAGVEDQVKKLLKDHPTSAPLMLDPTVSLGRLRVIWEDYFFVNTGCPVCSPACPPWLDGNPCLNCGLGEAAKILNDAWLEGGLMSKNEELTEEEESRFRELLSQNAGGYQVSDSVKAAWGEVDWRVTGEAVADVTLNDADAPGEAEEQVDIYDDDGE</sequence>
<organism evidence="2 3">
    <name type="scientific">Galendromus occidentalis</name>
    <name type="common">western predatory mite</name>
    <dbReference type="NCBI Taxonomy" id="34638"/>
    <lineage>
        <taxon>Eukaryota</taxon>
        <taxon>Metazoa</taxon>
        <taxon>Ecdysozoa</taxon>
        <taxon>Arthropoda</taxon>
        <taxon>Chelicerata</taxon>
        <taxon>Arachnida</taxon>
        <taxon>Acari</taxon>
        <taxon>Parasitiformes</taxon>
        <taxon>Mesostigmata</taxon>
        <taxon>Gamasina</taxon>
        <taxon>Phytoseioidea</taxon>
        <taxon>Phytoseiidae</taxon>
        <taxon>Typhlodrominae</taxon>
        <taxon>Galendromus</taxon>
    </lineage>
</organism>
<evidence type="ECO:0000313" key="3">
    <source>
        <dbReference type="RefSeq" id="XP_028967331.1"/>
    </source>
</evidence>
<dbReference type="Proteomes" id="UP000694867">
    <property type="component" value="Unplaced"/>
</dbReference>
<feature type="compositionally biased region" description="Acidic residues" evidence="1">
    <location>
        <begin position="533"/>
        <end position="549"/>
    </location>
</feature>
<keyword evidence="2" id="KW-1185">Reference proteome</keyword>